<feature type="compositionally biased region" description="Basic and acidic residues" evidence="1">
    <location>
        <begin position="95"/>
        <end position="105"/>
    </location>
</feature>
<gene>
    <name evidence="2" type="ORF">ElyMa_006688000</name>
</gene>
<reference evidence="2 3" key="1">
    <citation type="journal article" date="2021" name="Elife">
        <title>Chloroplast acquisition without the gene transfer in kleptoplastic sea slugs, Plakobranchus ocellatus.</title>
        <authorList>
            <person name="Maeda T."/>
            <person name="Takahashi S."/>
            <person name="Yoshida T."/>
            <person name="Shimamura S."/>
            <person name="Takaki Y."/>
            <person name="Nagai Y."/>
            <person name="Toyoda A."/>
            <person name="Suzuki Y."/>
            <person name="Arimoto A."/>
            <person name="Ishii H."/>
            <person name="Satoh N."/>
            <person name="Nishiyama T."/>
            <person name="Hasebe M."/>
            <person name="Maruyama T."/>
            <person name="Minagawa J."/>
            <person name="Obokata J."/>
            <person name="Shigenobu S."/>
        </authorList>
    </citation>
    <scope>NUCLEOTIDE SEQUENCE [LARGE SCALE GENOMIC DNA]</scope>
</reference>
<sequence length="114" mass="12536">MFCKVDGGCSDTLCSETNKFPLVNKAMGGFFVPQARSRPYVFTGRSLITLLVVVDNDLFLLDLEDSTYCLKSSKDTKSLTNIAGEGPVGVSNAQECDRQPRRQSGDFDAEQQNM</sequence>
<dbReference type="AlphaFoldDB" id="A0AAV4IQ82"/>
<keyword evidence="3" id="KW-1185">Reference proteome</keyword>
<dbReference type="Proteomes" id="UP000762676">
    <property type="component" value="Unassembled WGS sequence"/>
</dbReference>
<organism evidence="2 3">
    <name type="scientific">Elysia marginata</name>
    <dbReference type="NCBI Taxonomy" id="1093978"/>
    <lineage>
        <taxon>Eukaryota</taxon>
        <taxon>Metazoa</taxon>
        <taxon>Spiralia</taxon>
        <taxon>Lophotrochozoa</taxon>
        <taxon>Mollusca</taxon>
        <taxon>Gastropoda</taxon>
        <taxon>Heterobranchia</taxon>
        <taxon>Euthyneura</taxon>
        <taxon>Panpulmonata</taxon>
        <taxon>Sacoglossa</taxon>
        <taxon>Placobranchoidea</taxon>
        <taxon>Plakobranchidae</taxon>
        <taxon>Elysia</taxon>
    </lineage>
</organism>
<accession>A0AAV4IQ82</accession>
<evidence type="ECO:0000256" key="1">
    <source>
        <dbReference type="SAM" id="MobiDB-lite"/>
    </source>
</evidence>
<dbReference type="EMBL" id="BMAT01013394">
    <property type="protein sequence ID" value="GFS12085.1"/>
    <property type="molecule type" value="Genomic_DNA"/>
</dbReference>
<evidence type="ECO:0000313" key="3">
    <source>
        <dbReference type="Proteomes" id="UP000762676"/>
    </source>
</evidence>
<comment type="caution">
    <text evidence="2">The sequence shown here is derived from an EMBL/GenBank/DDBJ whole genome shotgun (WGS) entry which is preliminary data.</text>
</comment>
<proteinExistence type="predicted"/>
<name>A0AAV4IQ82_9GAST</name>
<feature type="region of interest" description="Disordered" evidence="1">
    <location>
        <begin position="78"/>
        <end position="114"/>
    </location>
</feature>
<protein>
    <submittedName>
        <fullName evidence="2">Uncharacterized protein</fullName>
    </submittedName>
</protein>
<evidence type="ECO:0000313" key="2">
    <source>
        <dbReference type="EMBL" id="GFS12085.1"/>
    </source>
</evidence>